<accession>A0A2U3LR72</accession>
<evidence type="ECO:0000313" key="1">
    <source>
        <dbReference type="EMBL" id="SPF54437.1"/>
    </source>
</evidence>
<name>A0A2U3LR72_9FIRM</name>
<protein>
    <submittedName>
        <fullName evidence="1">Uncharacterized protein</fullName>
    </submittedName>
</protein>
<dbReference type="EMBL" id="OMOF01000725">
    <property type="protein sequence ID" value="SPF54437.1"/>
    <property type="molecule type" value="Genomic_DNA"/>
</dbReference>
<gene>
    <name evidence="1" type="ORF">SBF1_7510002</name>
</gene>
<reference evidence="2" key="1">
    <citation type="submission" date="2018-02" db="EMBL/GenBank/DDBJ databases">
        <authorList>
            <person name="Hausmann B."/>
        </authorList>
    </citation>
    <scope>NUCLEOTIDE SEQUENCE [LARGE SCALE GENOMIC DNA]</scope>
    <source>
        <strain evidence="2">Peat soil MAG SbF1</strain>
    </source>
</reference>
<evidence type="ECO:0000313" key="2">
    <source>
        <dbReference type="Proteomes" id="UP000238916"/>
    </source>
</evidence>
<organism evidence="1 2">
    <name type="scientific">Candidatus Desulfosporosinus infrequens</name>
    <dbReference type="NCBI Taxonomy" id="2043169"/>
    <lineage>
        <taxon>Bacteria</taxon>
        <taxon>Bacillati</taxon>
        <taxon>Bacillota</taxon>
        <taxon>Clostridia</taxon>
        <taxon>Eubacteriales</taxon>
        <taxon>Desulfitobacteriaceae</taxon>
        <taxon>Desulfosporosinus</taxon>
    </lineage>
</organism>
<sequence length="54" mass="6091">MTSCRFYQDSKQVRILVYNKAYNNKRIGIVKRVKLGVNKDTVIIVGKSASSQTA</sequence>
<dbReference type="AlphaFoldDB" id="A0A2U3LR72"/>
<proteinExistence type="predicted"/>
<dbReference type="Proteomes" id="UP000238916">
    <property type="component" value="Unassembled WGS sequence"/>
</dbReference>